<dbReference type="EMBL" id="FSRK01000003">
    <property type="protein sequence ID" value="SIO47326.1"/>
    <property type="molecule type" value="Genomic_DNA"/>
</dbReference>
<evidence type="ECO:0000313" key="3">
    <source>
        <dbReference type="EMBL" id="SIO47326.1"/>
    </source>
</evidence>
<feature type="signal peptide" evidence="1">
    <location>
        <begin position="1"/>
        <end position="18"/>
    </location>
</feature>
<evidence type="ECO:0000313" key="4">
    <source>
        <dbReference type="Proteomes" id="UP000185207"/>
    </source>
</evidence>
<keyword evidence="1" id="KW-0732">Signal</keyword>
<protein>
    <submittedName>
        <fullName evidence="3">CubicO group peptidase, beta-lactamase class C family</fullName>
    </submittedName>
</protein>
<dbReference type="Gene3D" id="3.40.710.10">
    <property type="entry name" value="DD-peptidase/beta-lactamase superfamily"/>
    <property type="match status" value="1"/>
</dbReference>
<dbReference type="InterPro" id="IPR050491">
    <property type="entry name" value="AmpC-like"/>
</dbReference>
<dbReference type="InterPro" id="IPR001466">
    <property type="entry name" value="Beta-lactam-related"/>
</dbReference>
<dbReference type="AlphaFoldDB" id="A0A1N6JTE0"/>
<dbReference type="Proteomes" id="UP000185207">
    <property type="component" value="Unassembled WGS sequence"/>
</dbReference>
<accession>A0A1N6JTE0</accession>
<dbReference type="Pfam" id="PF00144">
    <property type="entry name" value="Beta-lactamase"/>
    <property type="match status" value="1"/>
</dbReference>
<dbReference type="PANTHER" id="PTHR46825:SF9">
    <property type="entry name" value="BETA-LACTAMASE-RELATED DOMAIN-CONTAINING PROTEIN"/>
    <property type="match status" value="1"/>
</dbReference>
<feature type="chain" id="PRO_5012613581" evidence="1">
    <location>
        <begin position="19"/>
        <end position="551"/>
    </location>
</feature>
<evidence type="ECO:0000259" key="2">
    <source>
        <dbReference type="Pfam" id="PF00144"/>
    </source>
</evidence>
<dbReference type="OrthoDB" id="9793489at2"/>
<keyword evidence="4" id="KW-1185">Reference proteome</keyword>
<proteinExistence type="predicted"/>
<gene>
    <name evidence="3" type="ORF">SAMN05444409_3762</name>
</gene>
<feature type="domain" description="Beta-lactamase-related" evidence="2">
    <location>
        <begin position="155"/>
        <end position="440"/>
    </location>
</feature>
<dbReference type="RefSeq" id="WP_083600821.1">
    <property type="nucleotide sequence ID" value="NZ_FSRK01000003.1"/>
</dbReference>
<dbReference type="PANTHER" id="PTHR46825">
    <property type="entry name" value="D-ALANYL-D-ALANINE-CARBOXYPEPTIDASE/ENDOPEPTIDASE AMPH"/>
    <property type="match status" value="1"/>
</dbReference>
<sequence length="551" mass="62896">MKTKLLLVLILLAQTFYAQDLTGSWRGEIDLGTMKLPLIVEIRKENNAYISTARSPKQGDKIIQVDKTEFSNNELIFEMNELKASYKGQYKTDHFEGTFEQNSRSFPLSFYRNDGTDKSSPKDEKIKDIGNREINTKKIDEFLNYLTANKQSVGSISIFRKGKEIYQRNFGQDQLPNVKWNPNTQYQVGSISKLFTAVMLMQQVEKGKLNINDKLSKYYPEIPNADKITIEKLMNHTSGLGDYVGEHYQWIFKKSVGDRAILDTIKAQGVEFEPGEKTRYSNSGYYLLSRILEKVAKKPYNVLLKENITSKANMQNTFSVLDNPKNVFKSFENKDGNWVEIEDFDFHNCIGLGDIVSTAYDLNLFINDLFDNKFVKKETLEKMLPKPSSDLKFGLGIMPVPFYNQVSFGHGGDTAGSHSITSYNTKEDYSVSMVINGEEFPHNNLAIGILSLIYDLDYEYPKFGSEAKASKASEKFQKYIGDYTSPDIAMDLKIYSEGDQLFAQGKGQSAFPLELVDENQFKFAPAKIEVVFFPNRLQLIQNGKTYNYTKK</sequence>
<dbReference type="STRING" id="1416779.SAMN05444409_3762"/>
<reference evidence="4" key="1">
    <citation type="submission" date="2016-11" db="EMBL/GenBank/DDBJ databases">
        <authorList>
            <person name="Varghese N."/>
            <person name="Submissions S."/>
        </authorList>
    </citation>
    <scope>NUCLEOTIDE SEQUENCE [LARGE SCALE GENOMIC DNA]</scope>
    <source>
        <strain evidence="4">DSM 27623</strain>
    </source>
</reference>
<name>A0A1N6JTE0_9FLAO</name>
<dbReference type="SUPFAM" id="SSF56601">
    <property type="entry name" value="beta-lactamase/transpeptidase-like"/>
    <property type="match status" value="1"/>
</dbReference>
<dbReference type="InterPro" id="IPR012338">
    <property type="entry name" value="Beta-lactam/transpept-like"/>
</dbReference>
<organism evidence="3 4">
    <name type="scientific">Epilithonimonas zeae</name>
    <dbReference type="NCBI Taxonomy" id="1416779"/>
    <lineage>
        <taxon>Bacteria</taxon>
        <taxon>Pseudomonadati</taxon>
        <taxon>Bacteroidota</taxon>
        <taxon>Flavobacteriia</taxon>
        <taxon>Flavobacteriales</taxon>
        <taxon>Weeksellaceae</taxon>
        <taxon>Chryseobacterium group</taxon>
        <taxon>Epilithonimonas</taxon>
    </lineage>
</organism>
<evidence type="ECO:0000256" key="1">
    <source>
        <dbReference type="SAM" id="SignalP"/>
    </source>
</evidence>